<evidence type="ECO:0000313" key="5">
    <source>
        <dbReference type="Proteomes" id="UP000308230"/>
    </source>
</evidence>
<dbReference type="SMART" id="SM00670">
    <property type="entry name" value="PINc"/>
    <property type="match status" value="1"/>
</dbReference>
<evidence type="ECO:0000256" key="2">
    <source>
        <dbReference type="ARBA" id="ARBA00022840"/>
    </source>
</evidence>
<dbReference type="FunFam" id="3.40.50.300:FF:000013">
    <property type="entry name" value="PhoH family ATPase"/>
    <property type="match status" value="1"/>
</dbReference>
<organism evidence="4 5">
    <name type="scientific">Exobacillus caeni</name>
    <dbReference type="NCBI Taxonomy" id="2574798"/>
    <lineage>
        <taxon>Bacteria</taxon>
        <taxon>Bacillati</taxon>
        <taxon>Bacillota</taxon>
        <taxon>Bacilli</taxon>
        <taxon>Bacillales</taxon>
        <taxon>Guptibacillaceae</taxon>
        <taxon>Exobacillus</taxon>
    </lineage>
</organism>
<dbReference type="Pfam" id="PF13638">
    <property type="entry name" value="PIN_4"/>
    <property type="match status" value="1"/>
</dbReference>
<accession>A0A5R9FAV6</accession>
<dbReference type="InterPro" id="IPR003714">
    <property type="entry name" value="PhoH"/>
</dbReference>
<dbReference type="Gene3D" id="3.40.50.1010">
    <property type="entry name" value="5'-nuclease"/>
    <property type="match status" value="1"/>
</dbReference>
<feature type="domain" description="PIN" evidence="3">
    <location>
        <begin position="4"/>
        <end position="136"/>
    </location>
</feature>
<dbReference type="RefSeq" id="WP_138124983.1">
    <property type="nucleotide sequence ID" value="NZ_SWLG01000005.1"/>
</dbReference>
<dbReference type="FunFam" id="3.40.50.1010:FF:000007">
    <property type="entry name" value="PhoH family protein"/>
    <property type="match status" value="1"/>
</dbReference>
<name>A0A5R9FAV6_9BACL</name>
<dbReference type="AlphaFoldDB" id="A0A5R9FAV6"/>
<dbReference type="PANTHER" id="PTHR30473:SF2">
    <property type="entry name" value="PIN DOMAIN-CONTAINING PROTEIN"/>
    <property type="match status" value="1"/>
</dbReference>
<dbReference type="Proteomes" id="UP000308230">
    <property type="component" value="Unassembled WGS sequence"/>
</dbReference>
<gene>
    <name evidence="4" type="ORF">FCL54_07565</name>
</gene>
<dbReference type="SUPFAM" id="SSF52540">
    <property type="entry name" value="P-loop containing nucleoside triphosphate hydrolases"/>
    <property type="match status" value="1"/>
</dbReference>
<evidence type="ECO:0000259" key="3">
    <source>
        <dbReference type="SMART" id="SM00670"/>
    </source>
</evidence>
<evidence type="ECO:0000313" key="4">
    <source>
        <dbReference type="EMBL" id="TLS37674.1"/>
    </source>
</evidence>
<dbReference type="Gene3D" id="3.40.50.300">
    <property type="entry name" value="P-loop containing nucleotide triphosphate hydrolases"/>
    <property type="match status" value="1"/>
</dbReference>
<dbReference type="GO" id="GO:0005524">
    <property type="term" value="F:ATP binding"/>
    <property type="evidence" value="ECO:0007669"/>
    <property type="project" value="UniProtKB-KW"/>
</dbReference>
<dbReference type="PANTHER" id="PTHR30473">
    <property type="entry name" value="PROTEIN PHOH"/>
    <property type="match status" value="1"/>
</dbReference>
<evidence type="ECO:0000256" key="1">
    <source>
        <dbReference type="ARBA" id="ARBA00022741"/>
    </source>
</evidence>
<reference evidence="4 5" key="1">
    <citation type="submission" date="2019-04" db="EMBL/GenBank/DDBJ databases">
        <title>Bacillus caeni sp. nov., a bacterium isolated from mangrove sediment.</title>
        <authorList>
            <person name="Huang H."/>
            <person name="Mo K."/>
            <person name="Hu Y."/>
        </authorList>
    </citation>
    <scope>NUCLEOTIDE SEQUENCE [LARGE SCALE GENOMIC DNA]</scope>
    <source>
        <strain evidence="4 5">HB172195</strain>
    </source>
</reference>
<dbReference type="EMBL" id="SWLG01000005">
    <property type="protein sequence ID" value="TLS37674.1"/>
    <property type="molecule type" value="Genomic_DNA"/>
</dbReference>
<dbReference type="Pfam" id="PF02562">
    <property type="entry name" value="PhoH"/>
    <property type="match status" value="1"/>
</dbReference>
<proteinExistence type="predicted"/>
<protein>
    <submittedName>
        <fullName evidence="4">PhoH family protein</fullName>
    </submittedName>
</protein>
<dbReference type="CDD" id="cd09883">
    <property type="entry name" value="PIN_VapC_PhoHL-ATPase"/>
    <property type="match status" value="1"/>
</dbReference>
<dbReference type="GO" id="GO:0005829">
    <property type="term" value="C:cytosol"/>
    <property type="evidence" value="ECO:0007669"/>
    <property type="project" value="TreeGrafter"/>
</dbReference>
<dbReference type="InterPro" id="IPR051451">
    <property type="entry name" value="PhoH2-like"/>
</dbReference>
<sequence>MLDKIYVIDTNVLLQDPKAIYSFQHNEVIIPAVVLEEVDSKKRYMDEVGRNARHVSKLIDSMRGKGKLHEGVALENGGMLRVELNHRSFQYLQDKFVEKTNDNRIIAVALNLLLEEQTKENGRQVILVSKDALVRVKADALGIPAEDFLSDRVVEFNQIYTGYQERFVSSEVLTGFYKNNGIPIETLQCGILYPNQYVILKDTLRKSVSAVGKVDRSRSFLKKCAFDNEHVWGITARNVQQRMALDLLLRRDISLVTMVGKAGTGKTLLAMAAGLMQTEDLNNYKKLLIARPIVPVGKDIGYLPGEKDEKLKPWMQPIYDNLEYLFNVKKSAELDKILAGISSIQVEALTYIRGRSLPEQYIVIDEAQNLTKHEVKTILTRVGEGSKIVMLGDPKQIDHPYLDEYNNGLTYVVEKFKDQQVSGHVKLEKGERSQLAQLAADIL</sequence>
<keyword evidence="2" id="KW-0067">ATP-binding</keyword>
<dbReference type="InterPro" id="IPR027417">
    <property type="entry name" value="P-loop_NTPase"/>
</dbReference>
<comment type="caution">
    <text evidence="4">The sequence shown here is derived from an EMBL/GenBank/DDBJ whole genome shotgun (WGS) entry which is preliminary data.</text>
</comment>
<dbReference type="InterPro" id="IPR002716">
    <property type="entry name" value="PIN_dom"/>
</dbReference>
<dbReference type="OrthoDB" id="9773137at2"/>
<keyword evidence="5" id="KW-1185">Reference proteome</keyword>
<keyword evidence="1" id="KW-0547">Nucleotide-binding</keyword>